<dbReference type="GO" id="GO:0006508">
    <property type="term" value="P:proteolysis"/>
    <property type="evidence" value="ECO:0007669"/>
    <property type="project" value="InterPro"/>
</dbReference>
<comment type="caution">
    <text evidence="1">The sequence shown here is derived from an EMBL/GenBank/DDBJ whole genome shotgun (WGS) entry which is preliminary data.</text>
</comment>
<dbReference type="PROSITE" id="PS00141">
    <property type="entry name" value="ASP_PROTEASE"/>
    <property type="match status" value="1"/>
</dbReference>
<gene>
    <name evidence="1" type="ORF">XD93_0138</name>
</gene>
<reference evidence="2" key="1">
    <citation type="journal article" date="2015" name="MBio">
        <title>Genome-Resolved Metagenomic Analysis Reveals Roles for Candidate Phyla and Other Microbial Community Members in Biogeochemical Transformations in Oil Reservoirs.</title>
        <authorList>
            <person name="Hu P."/>
            <person name="Tom L."/>
            <person name="Singh A."/>
            <person name="Thomas B.C."/>
            <person name="Baker B.J."/>
            <person name="Piceno Y.M."/>
            <person name="Andersen G.L."/>
            <person name="Banfield J.F."/>
        </authorList>
    </citation>
    <scope>NUCLEOTIDE SEQUENCE [LARGE SCALE GENOMIC DNA]</scope>
</reference>
<evidence type="ECO:0000313" key="1">
    <source>
        <dbReference type="EMBL" id="KUK77713.1"/>
    </source>
</evidence>
<accession>A0A101HJA7</accession>
<dbReference type="EMBL" id="LGGO01000010">
    <property type="protein sequence ID" value="KUK77713.1"/>
    <property type="molecule type" value="Genomic_DNA"/>
</dbReference>
<dbReference type="AlphaFoldDB" id="A0A101HJA7"/>
<proteinExistence type="predicted"/>
<sequence length="204" mass="21681">MAFIFLSQITSNVSANYSELTLAPSSGTITSSDTPIDILVDSGSDEFVGVDINILFSGSIEYVRADGVDRCSSFLVTEGTGTINIECLSIGHEVGETYNGTVATLYFRATDSGTAVLSVTSTDPVIDSGLPVDSTYNLSMYSESVIGTGGDLPETGLLESSGVNLIIGLLFLTLGLGNIYLSSKEVELKEKNINRIRRKLENKL</sequence>
<evidence type="ECO:0008006" key="3">
    <source>
        <dbReference type="Google" id="ProtNLM"/>
    </source>
</evidence>
<organism evidence="1 2">
    <name type="scientific">candidate division WS6 bacterium 34_10</name>
    <dbReference type="NCBI Taxonomy" id="1641389"/>
    <lineage>
        <taxon>Bacteria</taxon>
        <taxon>Candidatus Dojkabacteria</taxon>
    </lineage>
</organism>
<dbReference type="GO" id="GO:0004190">
    <property type="term" value="F:aspartic-type endopeptidase activity"/>
    <property type="evidence" value="ECO:0007669"/>
    <property type="project" value="InterPro"/>
</dbReference>
<dbReference type="InterPro" id="IPR001969">
    <property type="entry name" value="Aspartic_peptidase_AS"/>
</dbReference>
<evidence type="ECO:0000313" key="2">
    <source>
        <dbReference type="Proteomes" id="UP000053904"/>
    </source>
</evidence>
<protein>
    <recommendedName>
        <fullName evidence="3">Cohesin domain-containing protein</fullName>
    </recommendedName>
</protein>
<dbReference type="Proteomes" id="UP000053904">
    <property type="component" value="Unassembled WGS sequence"/>
</dbReference>
<name>A0A101HJA7_9BACT</name>